<evidence type="ECO:0000259" key="2">
    <source>
        <dbReference type="Pfam" id="PF00857"/>
    </source>
</evidence>
<dbReference type="CDD" id="cd00431">
    <property type="entry name" value="cysteine_hydrolases"/>
    <property type="match status" value="1"/>
</dbReference>
<keyword evidence="1" id="KW-0378">Hydrolase</keyword>
<proteinExistence type="predicted"/>
<gene>
    <name evidence="3" type="ORF">SAMN05216548_12421</name>
</gene>
<evidence type="ECO:0000313" key="4">
    <source>
        <dbReference type="Proteomes" id="UP000199647"/>
    </source>
</evidence>
<protein>
    <submittedName>
        <fullName evidence="3">Nicotinamidase-related amidase</fullName>
    </submittedName>
</protein>
<dbReference type="InterPro" id="IPR000868">
    <property type="entry name" value="Isochorismatase-like_dom"/>
</dbReference>
<dbReference type="RefSeq" id="WP_238858435.1">
    <property type="nucleotide sequence ID" value="NZ_FOFG01000024.1"/>
</dbReference>
<feature type="domain" description="Isochorismatase-like" evidence="2">
    <location>
        <begin position="13"/>
        <end position="176"/>
    </location>
</feature>
<evidence type="ECO:0000313" key="3">
    <source>
        <dbReference type="EMBL" id="SER54227.1"/>
    </source>
</evidence>
<dbReference type="Pfam" id="PF00857">
    <property type="entry name" value="Isochorismatase"/>
    <property type="match status" value="1"/>
</dbReference>
<dbReference type="SUPFAM" id="SSF52499">
    <property type="entry name" value="Isochorismatase-like hydrolases"/>
    <property type="match status" value="1"/>
</dbReference>
<sequence length="199" mass="22174">MSEDPNTPAPGSTALLIVDMINDLDFGGGKSMRPAVQKAAEAIAKLRAEADKAHVPVVYVNDNYGQWHSQQSKIVEYCMREGSHGRDIIRTIAPREDDYFIIKPQFSGFYSTNLPVLLPQIGVSRLILTGIAADICILFTAADAHMREYDLWVPRDAVASQDGQRTEWALEIMKTSMDAETRPTDEFALAEWIERADSD</sequence>
<dbReference type="InterPro" id="IPR036380">
    <property type="entry name" value="Isochorismatase-like_sf"/>
</dbReference>
<dbReference type="PANTHER" id="PTHR43540:SF6">
    <property type="entry name" value="ISOCHORISMATASE-LIKE DOMAIN-CONTAINING PROTEIN"/>
    <property type="match status" value="1"/>
</dbReference>
<name>A0A1H9Q195_9HYPH</name>
<dbReference type="InterPro" id="IPR050272">
    <property type="entry name" value="Isochorismatase-like_hydrls"/>
</dbReference>
<dbReference type="Gene3D" id="3.40.50.850">
    <property type="entry name" value="Isochorismatase-like"/>
    <property type="match status" value="1"/>
</dbReference>
<dbReference type="GO" id="GO:0016787">
    <property type="term" value="F:hydrolase activity"/>
    <property type="evidence" value="ECO:0007669"/>
    <property type="project" value="UniProtKB-KW"/>
</dbReference>
<dbReference type="Proteomes" id="UP000199647">
    <property type="component" value="Unassembled WGS sequence"/>
</dbReference>
<dbReference type="STRING" id="1855383.SAMN05216548_12421"/>
<organism evidence="3 4">
    <name type="scientific">Faunimonas pinastri</name>
    <dbReference type="NCBI Taxonomy" id="1855383"/>
    <lineage>
        <taxon>Bacteria</taxon>
        <taxon>Pseudomonadati</taxon>
        <taxon>Pseudomonadota</taxon>
        <taxon>Alphaproteobacteria</taxon>
        <taxon>Hyphomicrobiales</taxon>
        <taxon>Afifellaceae</taxon>
        <taxon>Faunimonas</taxon>
    </lineage>
</organism>
<evidence type="ECO:0000256" key="1">
    <source>
        <dbReference type="ARBA" id="ARBA00022801"/>
    </source>
</evidence>
<dbReference type="AlphaFoldDB" id="A0A1H9Q195"/>
<dbReference type="PANTHER" id="PTHR43540">
    <property type="entry name" value="PEROXYUREIDOACRYLATE/UREIDOACRYLATE AMIDOHYDROLASE-RELATED"/>
    <property type="match status" value="1"/>
</dbReference>
<accession>A0A1H9Q195</accession>
<reference evidence="3 4" key="1">
    <citation type="submission" date="2016-10" db="EMBL/GenBank/DDBJ databases">
        <authorList>
            <person name="de Groot N.N."/>
        </authorList>
    </citation>
    <scope>NUCLEOTIDE SEQUENCE [LARGE SCALE GENOMIC DNA]</scope>
    <source>
        <strain evidence="3 4">A52C2</strain>
    </source>
</reference>
<dbReference type="EMBL" id="FOFG01000024">
    <property type="protein sequence ID" value="SER54227.1"/>
    <property type="molecule type" value="Genomic_DNA"/>
</dbReference>
<keyword evidence="4" id="KW-1185">Reference proteome</keyword>